<dbReference type="EMBL" id="JAMGZK010000045">
    <property type="protein sequence ID" value="MCU6664370.1"/>
    <property type="molecule type" value="Genomic_DNA"/>
</dbReference>
<evidence type="ECO:0000313" key="1">
    <source>
        <dbReference type="EMBL" id="MCU6664370.1"/>
    </source>
</evidence>
<dbReference type="Proteomes" id="UP001063816">
    <property type="component" value="Unassembled WGS sequence"/>
</dbReference>
<dbReference type="AlphaFoldDB" id="A0A9J6Q516"/>
<protein>
    <submittedName>
        <fullName evidence="1">Uncharacterized protein</fullName>
    </submittedName>
</protein>
<reference evidence="1" key="1">
    <citation type="submission" date="2022-05" db="EMBL/GenBank/DDBJ databases">
        <title>Description of a novel species of Leclercia; Leclercia tamurae and the Proposal for a Novel Genus Silvania gen. nov. Containing Two Novel Species Silvania hatchlandensis sp. nov. and Silvania confinis sp. nov. Isolated from the Rhizosphere of Oak.</title>
        <authorList>
            <person name="Maddock D.W."/>
            <person name="Brady C.L."/>
            <person name="Denman S."/>
            <person name="Arnold D."/>
        </authorList>
    </citation>
    <scope>NUCLEOTIDE SEQUENCE</scope>
    <source>
        <strain evidence="1">H19S6</strain>
    </source>
</reference>
<dbReference type="RefSeq" id="WP_271282075.1">
    <property type="nucleotide sequence ID" value="NZ_JAMGZK010000045.1"/>
</dbReference>
<accession>A0A9J6Q516</accession>
<gene>
    <name evidence="1" type="ORF">M8014_08440</name>
</gene>
<proteinExistence type="predicted"/>
<name>A0A9J6Q516_9ENTR</name>
<sequence>MTMRYTKAVFFSSFNVFAKAQGIVKAKHRNLVQHAGYSLRPAINPQLIAAVSTNRPGLLAI</sequence>
<keyword evidence="2" id="KW-1185">Reference proteome</keyword>
<evidence type="ECO:0000313" key="2">
    <source>
        <dbReference type="Proteomes" id="UP001063816"/>
    </source>
</evidence>
<comment type="caution">
    <text evidence="1">The sequence shown here is derived from an EMBL/GenBank/DDBJ whole genome shotgun (WGS) entry which is preliminary data.</text>
</comment>
<organism evidence="1 2">
    <name type="scientific">Silvania hatchlandensis</name>
    <dbReference type="NCBI Taxonomy" id="2926469"/>
    <lineage>
        <taxon>Bacteria</taxon>
        <taxon>Pseudomonadati</taxon>
        <taxon>Pseudomonadota</taxon>
        <taxon>Gammaproteobacteria</taxon>
        <taxon>Enterobacterales</taxon>
        <taxon>Enterobacteriaceae</taxon>
        <taxon>Silvania</taxon>
    </lineage>
</organism>